<reference evidence="10" key="1">
    <citation type="submission" date="2017-01" db="EMBL/GenBank/DDBJ databases">
        <title>Comparative genomics of anhydrobiosis in the tardigrade Hypsibius dujardini.</title>
        <authorList>
            <person name="Yoshida Y."/>
            <person name="Koutsovoulos G."/>
            <person name="Laetsch D."/>
            <person name="Stevens L."/>
            <person name="Kumar S."/>
            <person name="Horikawa D."/>
            <person name="Ishino K."/>
            <person name="Komine S."/>
            <person name="Tomita M."/>
            <person name="Blaxter M."/>
            <person name="Arakawa K."/>
        </authorList>
    </citation>
    <scope>NUCLEOTIDE SEQUENCE [LARGE SCALE GENOMIC DNA]</scope>
    <source>
        <strain evidence="10">Z151</strain>
    </source>
</reference>
<comment type="caution">
    <text evidence="9">The sequence shown here is derived from an EMBL/GenBank/DDBJ whole genome shotgun (WGS) entry which is preliminary data.</text>
</comment>
<sequence length="150" mass="16461">MGQFICINPNINTTTQQLDGCQPNNVAKVRCLVAPDIHCDGLGVNRTFWKEVPCKYTNGYSYDVSLILSILLGMFGADRFYLGYPGIGLLKLCTLGGFFLFQLVDIVLIVSGNLGPADGSNFIIPFYGQGSQRMAFTANRTYLKPPPPEL</sequence>
<proteinExistence type="inferred from homology"/>
<evidence type="ECO:0000256" key="2">
    <source>
        <dbReference type="ARBA" id="ARBA00008284"/>
    </source>
</evidence>
<keyword evidence="5" id="KW-1133">Transmembrane helix</keyword>
<protein>
    <submittedName>
        <fullName evidence="9">TM2 domain-containing protein</fullName>
    </submittedName>
</protein>
<evidence type="ECO:0000256" key="3">
    <source>
        <dbReference type="ARBA" id="ARBA00022692"/>
    </source>
</evidence>
<accession>A0A1W0X0Q3</accession>
<dbReference type="InterPro" id="IPR007829">
    <property type="entry name" value="TM2"/>
</dbReference>
<dbReference type="AlphaFoldDB" id="A0A1W0X0Q3"/>
<evidence type="ECO:0000256" key="7">
    <source>
        <dbReference type="ARBA" id="ARBA00023180"/>
    </source>
</evidence>
<dbReference type="PANTHER" id="PTHR21016:SF1">
    <property type="entry name" value="TM2 DOMAIN-CONTAINING PROTEIN 1"/>
    <property type="match status" value="1"/>
</dbReference>
<dbReference type="Pfam" id="PF05154">
    <property type="entry name" value="TM2"/>
    <property type="match status" value="1"/>
</dbReference>
<evidence type="ECO:0000256" key="1">
    <source>
        <dbReference type="ARBA" id="ARBA00004141"/>
    </source>
</evidence>
<evidence type="ECO:0000313" key="9">
    <source>
        <dbReference type="EMBL" id="OQV21077.1"/>
    </source>
</evidence>
<dbReference type="PANTHER" id="PTHR21016">
    <property type="entry name" value="BETA-AMYLOID BINDING PROTEIN-RELATED"/>
    <property type="match status" value="1"/>
</dbReference>
<comment type="similarity">
    <text evidence="2">Belongs to the TM2 family.</text>
</comment>
<keyword evidence="3" id="KW-0812">Transmembrane</keyword>
<dbReference type="EMBL" id="MTYJ01000025">
    <property type="protein sequence ID" value="OQV21077.1"/>
    <property type="molecule type" value="Genomic_DNA"/>
</dbReference>
<keyword evidence="7" id="KW-0325">Glycoprotein</keyword>
<dbReference type="InterPro" id="IPR050932">
    <property type="entry name" value="TM2D1-3-like"/>
</dbReference>
<keyword evidence="6" id="KW-0472">Membrane</keyword>
<name>A0A1W0X0Q3_HYPEX</name>
<feature type="domain" description="TM2" evidence="8">
    <location>
        <begin position="59"/>
        <end position="107"/>
    </location>
</feature>
<keyword evidence="4" id="KW-0732">Signal</keyword>
<comment type="subcellular location">
    <subcellularLocation>
        <location evidence="1">Membrane</location>
        <topology evidence="1">Multi-pass membrane protein</topology>
    </subcellularLocation>
</comment>
<evidence type="ECO:0000259" key="8">
    <source>
        <dbReference type="Pfam" id="PF05154"/>
    </source>
</evidence>
<evidence type="ECO:0000256" key="4">
    <source>
        <dbReference type="ARBA" id="ARBA00022729"/>
    </source>
</evidence>
<organism evidence="9 10">
    <name type="scientific">Hypsibius exemplaris</name>
    <name type="common">Freshwater tardigrade</name>
    <dbReference type="NCBI Taxonomy" id="2072580"/>
    <lineage>
        <taxon>Eukaryota</taxon>
        <taxon>Metazoa</taxon>
        <taxon>Ecdysozoa</taxon>
        <taxon>Tardigrada</taxon>
        <taxon>Eutardigrada</taxon>
        <taxon>Parachela</taxon>
        <taxon>Hypsibioidea</taxon>
        <taxon>Hypsibiidae</taxon>
        <taxon>Hypsibius</taxon>
    </lineage>
</organism>
<evidence type="ECO:0000256" key="6">
    <source>
        <dbReference type="ARBA" id="ARBA00023136"/>
    </source>
</evidence>
<dbReference type="GO" id="GO:0016020">
    <property type="term" value="C:membrane"/>
    <property type="evidence" value="ECO:0007669"/>
    <property type="project" value="UniProtKB-SubCell"/>
</dbReference>
<dbReference type="Proteomes" id="UP000192578">
    <property type="component" value="Unassembled WGS sequence"/>
</dbReference>
<gene>
    <name evidence="9" type="ORF">BV898_04841</name>
</gene>
<evidence type="ECO:0000313" key="10">
    <source>
        <dbReference type="Proteomes" id="UP000192578"/>
    </source>
</evidence>
<evidence type="ECO:0000256" key="5">
    <source>
        <dbReference type="ARBA" id="ARBA00022989"/>
    </source>
</evidence>
<dbReference type="OrthoDB" id="5804096at2759"/>
<keyword evidence="10" id="KW-1185">Reference proteome</keyword>